<dbReference type="Proteomes" id="UP000198862">
    <property type="component" value="Unassembled WGS sequence"/>
</dbReference>
<sequence length="89" mass="10405">MVFCMGIIFHKIKEGEFIRLVEANGIHEFFAQESQLESDKYHLLGVNTQSKIGYTVRHGRIDEMRSWRLDRLALLIKKLGIKGFNVRNI</sequence>
<keyword evidence="2" id="KW-1185">Reference proteome</keyword>
<name>A0A1I1JMJ1_9GAMM</name>
<organism evidence="1 2">
    <name type="scientific">Pseudoalteromonas denitrificans DSM 6059</name>
    <dbReference type="NCBI Taxonomy" id="1123010"/>
    <lineage>
        <taxon>Bacteria</taxon>
        <taxon>Pseudomonadati</taxon>
        <taxon>Pseudomonadota</taxon>
        <taxon>Gammaproteobacteria</taxon>
        <taxon>Alteromonadales</taxon>
        <taxon>Pseudoalteromonadaceae</taxon>
        <taxon>Pseudoalteromonas</taxon>
    </lineage>
</organism>
<protein>
    <submittedName>
        <fullName evidence="1">Uncharacterized protein</fullName>
    </submittedName>
</protein>
<evidence type="ECO:0000313" key="2">
    <source>
        <dbReference type="Proteomes" id="UP000198862"/>
    </source>
</evidence>
<reference evidence="1 2" key="1">
    <citation type="submission" date="2016-10" db="EMBL/GenBank/DDBJ databases">
        <authorList>
            <person name="de Groot N.N."/>
        </authorList>
    </citation>
    <scope>NUCLEOTIDE SEQUENCE [LARGE SCALE GENOMIC DNA]</scope>
    <source>
        <strain evidence="1 2">DSM 6059</strain>
    </source>
</reference>
<proteinExistence type="predicted"/>
<gene>
    <name evidence="1" type="ORF">SAMN02745724_01801</name>
</gene>
<dbReference type="EMBL" id="FOLO01000010">
    <property type="protein sequence ID" value="SFC49391.1"/>
    <property type="molecule type" value="Genomic_DNA"/>
</dbReference>
<evidence type="ECO:0000313" key="1">
    <source>
        <dbReference type="EMBL" id="SFC49391.1"/>
    </source>
</evidence>
<accession>A0A1I1JMJ1</accession>
<dbReference type="AlphaFoldDB" id="A0A1I1JMJ1"/>